<feature type="region of interest" description="Disordered" evidence="1">
    <location>
        <begin position="87"/>
        <end position="114"/>
    </location>
</feature>
<dbReference type="EMBL" id="LNIX01000045">
    <property type="protein sequence ID" value="OXA38547.1"/>
    <property type="molecule type" value="Genomic_DNA"/>
</dbReference>
<feature type="compositionally biased region" description="Polar residues" evidence="1">
    <location>
        <begin position="87"/>
        <end position="108"/>
    </location>
</feature>
<reference evidence="2 3" key="1">
    <citation type="submission" date="2015-12" db="EMBL/GenBank/DDBJ databases">
        <title>The genome of Folsomia candida.</title>
        <authorList>
            <person name="Faddeeva A."/>
            <person name="Derks M.F."/>
            <person name="Anvar Y."/>
            <person name="Smit S."/>
            <person name="Van Straalen N."/>
            <person name="Roelofs D."/>
        </authorList>
    </citation>
    <scope>NUCLEOTIDE SEQUENCE [LARGE SCALE GENOMIC DNA]</scope>
    <source>
        <strain evidence="2 3">VU population</strain>
        <tissue evidence="2">Whole body</tissue>
    </source>
</reference>
<keyword evidence="3" id="KW-1185">Reference proteome</keyword>
<gene>
    <name evidence="2" type="ORF">Fcan01_26760</name>
</gene>
<organism evidence="2 3">
    <name type="scientific">Folsomia candida</name>
    <name type="common">Springtail</name>
    <dbReference type="NCBI Taxonomy" id="158441"/>
    <lineage>
        <taxon>Eukaryota</taxon>
        <taxon>Metazoa</taxon>
        <taxon>Ecdysozoa</taxon>
        <taxon>Arthropoda</taxon>
        <taxon>Hexapoda</taxon>
        <taxon>Collembola</taxon>
        <taxon>Entomobryomorpha</taxon>
        <taxon>Isotomoidea</taxon>
        <taxon>Isotomidae</taxon>
        <taxon>Proisotominae</taxon>
        <taxon>Folsomia</taxon>
    </lineage>
</organism>
<dbReference type="Proteomes" id="UP000198287">
    <property type="component" value="Unassembled WGS sequence"/>
</dbReference>
<proteinExistence type="predicted"/>
<comment type="caution">
    <text evidence="2">The sequence shown here is derived from an EMBL/GenBank/DDBJ whole genome shotgun (WGS) entry which is preliminary data.</text>
</comment>
<accession>A0A226D1G6</accession>
<sequence>MFQKKKSAFLKSLEPAMKIGKIDGQIFYDPKTGVFIPARRIPPCPGGHSLTDLYWNPCLECEKFCNCIHTHWFPDIIVKTSDNDTIRVNPSSSRDPASLSGGSMNSATVRKGPW</sequence>
<name>A0A226D1G6_FOLCA</name>
<evidence type="ECO:0000256" key="1">
    <source>
        <dbReference type="SAM" id="MobiDB-lite"/>
    </source>
</evidence>
<dbReference type="AlphaFoldDB" id="A0A226D1G6"/>
<evidence type="ECO:0000313" key="3">
    <source>
        <dbReference type="Proteomes" id="UP000198287"/>
    </source>
</evidence>
<evidence type="ECO:0000313" key="2">
    <source>
        <dbReference type="EMBL" id="OXA38547.1"/>
    </source>
</evidence>
<protein>
    <submittedName>
        <fullName evidence="2">Uncharacterized protein</fullName>
    </submittedName>
</protein>